<evidence type="ECO:0000256" key="1">
    <source>
        <dbReference type="ARBA" id="ARBA00008580"/>
    </source>
</evidence>
<keyword evidence="6" id="KW-1185">Reference proteome</keyword>
<evidence type="ECO:0000256" key="4">
    <source>
        <dbReference type="ARBA" id="ARBA00037106"/>
    </source>
</evidence>
<dbReference type="SUPFAM" id="SSF47598">
    <property type="entry name" value="Ribbon-helix-helix"/>
    <property type="match status" value="1"/>
</dbReference>
<dbReference type="GO" id="GO:0006355">
    <property type="term" value="P:regulation of DNA-templated transcription"/>
    <property type="evidence" value="ECO:0007669"/>
    <property type="project" value="InterPro"/>
</dbReference>
<dbReference type="NCBIfam" id="TIGR02606">
    <property type="entry name" value="antidote_CC2985"/>
    <property type="match status" value="1"/>
</dbReference>
<dbReference type="RefSeq" id="WP_130590387.1">
    <property type="nucleotide sequence ID" value="NZ_CP034752.1"/>
</dbReference>
<gene>
    <name evidence="5" type="ORF">EKN56_02635</name>
</gene>
<reference evidence="5 6" key="1">
    <citation type="submission" date="2019-03" db="EMBL/GenBank/DDBJ databases">
        <title>Pragia sp. nov. isolated from the gut tract of Carduelis flavirostris.</title>
        <authorList>
            <person name="Ge Y."/>
        </authorList>
    </citation>
    <scope>NUCLEOTIDE SEQUENCE [LARGE SCALE GENOMIC DNA]</scope>
    <source>
        <strain evidence="5 6">CF-458</strain>
    </source>
</reference>
<evidence type="ECO:0000313" key="6">
    <source>
        <dbReference type="Proteomes" id="UP000293154"/>
    </source>
</evidence>
<accession>A0A411WH48</accession>
<dbReference type="InterPro" id="IPR010985">
    <property type="entry name" value="Ribbon_hlx_hlx"/>
</dbReference>
<evidence type="ECO:0000256" key="2">
    <source>
        <dbReference type="ARBA" id="ARBA00017940"/>
    </source>
</evidence>
<dbReference type="PANTHER" id="PTHR36582">
    <property type="entry name" value="ANTITOXIN PARD"/>
    <property type="match status" value="1"/>
</dbReference>
<protein>
    <recommendedName>
        <fullName evidence="2">Antitoxin ParD</fullName>
    </recommendedName>
</protein>
<evidence type="ECO:0000313" key="5">
    <source>
        <dbReference type="EMBL" id="QBH95396.1"/>
    </source>
</evidence>
<evidence type="ECO:0000256" key="3">
    <source>
        <dbReference type="ARBA" id="ARBA00022649"/>
    </source>
</evidence>
<dbReference type="Gene3D" id="6.10.10.120">
    <property type="entry name" value="Antitoxin ParD1-like"/>
    <property type="match status" value="1"/>
</dbReference>
<proteinExistence type="inferred from homology"/>
<dbReference type="Proteomes" id="UP000293154">
    <property type="component" value="Chromosome"/>
</dbReference>
<keyword evidence="3" id="KW-1277">Toxin-antitoxin system</keyword>
<dbReference type="InterPro" id="IPR022789">
    <property type="entry name" value="ParD"/>
</dbReference>
<dbReference type="OrthoDB" id="9815501at2"/>
<dbReference type="Pfam" id="PF03693">
    <property type="entry name" value="ParD_antitoxin"/>
    <property type="match status" value="1"/>
</dbReference>
<dbReference type="PANTHER" id="PTHR36582:SF2">
    <property type="entry name" value="ANTITOXIN PARD"/>
    <property type="match status" value="1"/>
</dbReference>
<name>A0A411WH48_9GAMM</name>
<comment type="function">
    <text evidence="4">Antitoxin component of a type II toxin-antitoxin (TA) system. Neutralizes the effect of toxin ParE.</text>
</comment>
<dbReference type="EMBL" id="CP034752">
    <property type="protein sequence ID" value="QBH95396.1"/>
    <property type="molecule type" value="Genomic_DNA"/>
</dbReference>
<dbReference type="InterPro" id="IPR038296">
    <property type="entry name" value="ParD_sf"/>
</dbReference>
<organism evidence="5 6">
    <name type="scientific">Limnobaculum zhutongyuii</name>
    <dbReference type="NCBI Taxonomy" id="2498113"/>
    <lineage>
        <taxon>Bacteria</taxon>
        <taxon>Pseudomonadati</taxon>
        <taxon>Pseudomonadota</taxon>
        <taxon>Gammaproteobacteria</taxon>
        <taxon>Enterobacterales</taxon>
        <taxon>Budviciaceae</taxon>
        <taxon>Limnobaculum</taxon>
    </lineage>
</organism>
<dbReference type="AlphaFoldDB" id="A0A411WH48"/>
<dbReference type="KEGG" id="prag:EKN56_02635"/>
<sequence length="80" mass="9114">MLRTISVDIDDRLDDFVKRMIADGRYSSVNEVVCSALRLLEQREARVSELRDLVLAGEESGESTLSLRDIAVREKQRYGV</sequence>
<comment type="similarity">
    <text evidence="1">Belongs to the ParD antitoxin family.</text>
</comment>